<gene>
    <name evidence="2" type="ORF">lotta81_gp048</name>
</gene>
<sequence>MNYSKVFNIDFQKLSLLLTPIFWRKLAFVSYVYCFIEPLNVLHNEFKIFRKKSIYKIVHNGQVMLLEKVLNDAYDPEERRIYITDSIINDPLHIYTEIEARPVYLDTQYLYTFEVFNETEIDFYVVFPIELKPISPFDLLNFENIIKALINYYKLASKRYKILWI</sequence>
<accession>A0A6B9L987</accession>
<proteinExistence type="predicted"/>
<evidence type="ECO:0000313" key="2">
    <source>
        <dbReference type="EMBL" id="QHB38506.1"/>
    </source>
</evidence>
<keyword evidence="1" id="KW-0472">Membrane</keyword>
<evidence type="ECO:0000256" key="1">
    <source>
        <dbReference type="SAM" id="Phobius"/>
    </source>
</evidence>
<dbReference type="Proteomes" id="UP000464726">
    <property type="component" value="Segment"/>
</dbReference>
<name>A0A6B9L987_9CAUD</name>
<dbReference type="EMBL" id="MN812203">
    <property type="protein sequence ID" value="QHB38506.1"/>
    <property type="molecule type" value="Genomic_DNA"/>
</dbReference>
<feature type="transmembrane region" description="Helical" evidence="1">
    <location>
        <begin position="21"/>
        <end position="42"/>
    </location>
</feature>
<protein>
    <submittedName>
        <fullName evidence="2">Uncharacterized protein</fullName>
    </submittedName>
</protein>
<organism evidence="2 3">
    <name type="scientific">Flavobacterium phage vB_FspM_lotta8-1</name>
    <dbReference type="NCBI Taxonomy" id="2686242"/>
    <lineage>
        <taxon>Viruses</taxon>
        <taxon>Duplodnaviria</taxon>
        <taxon>Heunggongvirae</taxon>
        <taxon>Uroviricota</taxon>
        <taxon>Caudoviricetes</taxon>
        <taxon>Winoviridae</taxon>
        <taxon>Pippivirus</taxon>
        <taxon>Pippivirus lotta</taxon>
    </lineage>
</organism>
<keyword evidence="1" id="KW-1133">Transmembrane helix</keyword>
<evidence type="ECO:0000313" key="3">
    <source>
        <dbReference type="Proteomes" id="UP000464726"/>
    </source>
</evidence>
<reference evidence="2 3" key="1">
    <citation type="journal article" date="2020" name="Viruses">
        <title>Diversity and Host Interactions Among Virulent and Temperate Baltic Sea Flavobacterium Phages.</title>
        <authorList>
            <person name="Nilsson E."/>
            <person name="Bayfield O.W."/>
            <person name="Lundin D."/>
            <person name="Antson A.A."/>
            <person name="Holmfeldt K."/>
        </authorList>
    </citation>
    <scope>NUCLEOTIDE SEQUENCE [LARGE SCALE GENOMIC DNA]</scope>
</reference>
<keyword evidence="3" id="KW-1185">Reference proteome</keyword>
<keyword evidence="1" id="KW-0812">Transmembrane</keyword>